<dbReference type="eggNOG" id="KOG4197">
    <property type="taxonomic scope" value="Eukaryota"/>
</dbReference>
<dbReference type="GO" id="GO:0003723">
    <property type="term" value="F:RNA binding"/>
    <property type="evidence" value="ECO:0007669"/>
    <property type="project" value="InterPro"/>
</dbReference>
<protein>
    <recommendedName>
        <fullName evidence="6">Pentatricopeptide repeat-containing protein</fullName>
    </recommendedName>
</protein>
<reference evidence="5" key="1">
    <citation type="submission" date="2013-01" db="EMBL/GenBank/DDBJ databases">
        <title>Draft Genome Sequence of a Mulberry Tree, Morus notabilis C.K. Schneid.</title>
        <authorList>
            <person name="He N."/>
            <person name="Zhao S."/>
        </authorList>
    </citation>
    <scope>NUCLEOTIDE SEQUENCE</scope>
</reference>
<evidence type="ECO:0000313" key="4">
    <source>
        <dbReference type="EMBL" id="EXC04105.1"/>
    </source>
</evidence>
<evidence type="ECO:0000256" key="3">
    <source>
        <dbReference type="SAM" id="MobiDB-lite"/>
    </source>
</evidence>
<dbReference type="InterPro" id="IPR046960">
    <property type="entry name" value="PPR_At4g14850-like_plant"/>
</dbReference>
<feature type="region of interest" description="Disordered" evidence="3">
    <location>
        <begin position="627"/>
        <end position="677"/>
    </location>
</feature>
<dbReference type="PANTHER" id="PTHR24015:SF1935">
    <property type="entry name" value="TETRATRICOPEPTIDE REPEAT (TPR)-LIKE SUPERFAMILY PROTEIN"/>
    <property type="match status" value="1"/>
</dbReference>
<dbReference type="FunFam" id="1.25.40.10:FF:000381">
    <property type="entry name" value="Pentatricopeptide repeat-containing protein"/>
    <property type="match status" value="2"/>
</dbReference>
<sequence length="677" mass="74838">MNILQNCIDSRAITPGLLAHTHVITHGSDSNLHLNTKLVIFYAKVGRPLSARKVFDKMSERSVVSWTAMISGYTQNGCFGNALMLFVEMRRAGFKANQFGYGSTLRACTGLRCLETGMQVHVCVLKSRFVEDLHVQSALIDFHSKCGRMGDACFVFEKMLKRDLVSWNAIIGGYAVQGYSEDSFLMFCSMMRAGMSPDCFTLGSLLRALADGNCLVKVSQVHGLVIQLGFGSYNTLCGSLINAYAKCGSMKSSHQLYESMSDKDIISCTALIVGYAQEGNRCIDAANIFKELIYMDVMIDNVALCSMLNICAKMPSLSLGRQIHALTFKHQPRYDVATGNAIIDMYAKTGEIKEATRAFDEMEERNIISWTSLIIGYGKHGFGHKAIELYKEMECEGLKPNDVTFLSLLFACSHNGLTHEGWECFNNMVSKYNILPQAEHISCLVDIFARGGLLEDAYNLICKLNIKPNASVWGSILGACSVYGNMSLGEVAAKHLFQMDPNNSVNYVALASLYSAAGGWDNAGKIRRFRASKRGNLTDIQMSQKMEFQSEGWFILLQKFWGIGRSRLLALLVCLQHPLLALLVFLQHMVHPFEGIAAVLGIANQLQSFMPLHVNVYSPFSRRKPSSVLGNRESNQHFPPRVDKTAGRGYDSDAPASWTRGAEASRPAPLPAHNLSA</sequence>
<name>W9RYX9_9ROSA</name>
<evidence type="ECO:0008006" key="6">
    <source>
        <dbReference type="Google" id="ProtNLM"/>
    </source>
</evidence>
<dbReference type="NCBIfam" id="TIGR00756">
    <property type="entry name" value="PPR"/>
    <property type="match status" value="5"/>
</dbReference>
<evidence type="ECO:0000256" key="2">
    <source>
        <dbReference type="PROSITE-ProRule" id="PRU00708"/>
    </source>
</evidence>
<feature type="repeat" description="PPR" evidence="2">
    <location>
        <begin position="163"/>
        <end position="197"/>
    </location>
</feature>
<evidence type="ECO:0000313" key="5">
    <source>
        <dbReference type="Proteomes" id="UP000030645"/>
    </source>
</evidence>
<accession>W9RYX9</accession>
<feature type="repeat" description="PPR" evidence="2">
    <location>
        <begin position="335"/>
        <end position="365"/>
    </location>
</feature>
<dbReference type="EMBL" id="KE345442">
    <property type="protein sequence ID" value="EXC04105.1"/>
    <property type="molecule type" value="Genomic_DNA"/>
</dbReference>
<dbReference type="Pfam" id="PF13041">
    <property type="entry name" value="PPR_2"/>
    <property type="match status" value="3"/>
</dbReference>
<dbReference type="FunFam" id="1.25.40.10:FF:000090">
    <property type="entry name" value="Pentatricopeptide repeat-containing protein, chloroplastic"/>
    <property type="match status" value="1"/>
</dbReference>
<proteinExistence type="predicted"/>
<dbReference type="InterPro" id="IPR046848">
    <property type="entry name" value="E_motif"/>
</dbReference>
<dbReference type="Pfam" id="PF20431">
    <property type="entry name" value="E_motif"/>
    <property type="match status" value="1"/>
</dbReference>
<feature type="compositionally biased region" description="Polar residues" evidence="3">
    <location>
        <begin position="628"/>
        <end position="637"/>
    </location>
</feature>
<feature type="repeat" description="PPR" evidence="2">
    <location>
        <begin position="366"/>
        <end position="400"/>
    </location>
</feature>
<dbReference type="Pfam" id="PF01535">
    <property type="entry name" value="PPR"/>
    <property type="match status" value="1"/>
</dbReference>
<dbReference type="GO" id="GO:0009451">
    <property type="term" value="P:RNA modification"/>
    <property type="evidence" value="ECO:0007669"/>
    <property type="project" value="InterPro"/>
</dbReference>
<feature type="repeat" description="PPR" evidence="2">
    <location>
        <begin position="62"/>
        <end position="96"/>
    </location>
</feature>
<evidence type="ECO:0000256" key="1">
    <source>
        <dbReference type="ARBA" id="ARBA00022737"/>
    </source>
</evidence>
<dbReference type="Proteomes" id="UP000030645">
    <property type="component" value="Unassembled WGS sequence"/>
</dbReference>
<dbReference type="Gene3D" id="1.25.40.10">
    <property type="entry name" value="Tetratricopeptide repeat domain"/>
    <property type="match status" value="4"/>
</dbReference>
<dbReference type="AlphaFoldDB" id="W9RYX9"/>
<dbReference type="PANTHER" id="PTHR24015">
    <property type="entry name" value="OS07G0578800 PROTEIN-RELATED"/>
    <property type="match status" value="1"/>
</dbReference>
<organism evidence="4 5">
    <name type="scientific">Morus notabilis</name>
    <dbReference type="NCBI Taxonomy" id="981085"/>
    <lineage>
        <taxon>Eukaryota</taxon>
        <taxon>Viridiplantae</taxon>
        <taxon>Streptophyta</taxon>
        <taxon>Embryophyta</taxon>
        <taxon>Tracheophyta</taxon>
        <taxon>Spermatophyta</taxon>
        <taxon>Magnoliopsida</taxon>
        <taxon>eudicotyledons</taxon>
        <taxon>Gunneridae</taxon>
        <taxon>Pentapetalae</taxon>
        <taxon>rosids</taxon>
        <taxon>fabids</taxon>
        <taxon>Rosales</taxon>
        <taxon>Moraceae</taxon>
        <taxon>Moreae</taxon>
        <taxon>Morus</taxon>
    </lineage>
</organism>
<keyword evidence="5" id="KW-1185">Reference proteome</keyword>
<gene>
    <name evidence="4" type="ORF">L484_012342</name>
</gene>
<keyword evidence="1" id="KW-0677">Repeat</keyword>
<dbReference type="PROSITE" id="PS51375">
    <property type="entry name" value="PPR"/>
    <property type="match status" value="4"/>
</dbReference>
<dbReference type="InterPro" id="IPR002885">
    <property type="entry name" value="PPR_rpt"/>
</dbReference>
<dbReference type="InterPro" id="IPR011990">
    <property type="entry name" value="TPR-like_helical_dom_sf"/>
</dbReference>